<evidence type="ECO:0000313" key="3">
    <source>
        <dbReference type="Proteomes" id="UP000289738"/>
    </source>
</evidence>
<evidence type="ECO:0000313" key="2">
    <source>
        <dbReference type="EMBL" id="RYR62877.1"/>
    </source>
</evidence>
<evidence type="ECO:0000256" key="1">
    <source>
        <dbReference type="SAM" id="MobiDB-lite"/>
    </source>
</evidence>
<feature type="region of interest" description="Disordered" evidence="1">
    <location>
        <begin position="109"/>
        <end position="157"/>
    </location>
</feature>
<organism evidence="2 3">
    <name type="scientific">Arachis hypogaea</name>
    <name type="common">Peanut</name>
    <dbReference type="NCBI Taxonomy" id="3818"/>
    <lineage>
        <taxon>Eukaryota</taxon>
        <taxon>Viridiplantae</taxon>
        <taxon>Streptophyta</taxon>
        <taxon>Embryophyta</taxon>
        <taxon>Tracheophyta</taxon>
        <taxon>Spermatophyta</taxon>
        <taxon>Magnoliopsida</taxon>
        <taxon>eudicotyledons</taxon>
        <taxon>Gunneridae</taxon>
        <taxon>Pentapetalae</taxon>
        <taxon>rosids</taxon>
        <taxon>fabids</taxon>
        <taxon>Fabales</taxon>
        <taxon>Fabaceae</taxon>
        <taxon>Papilionoideae</taxon>
        <taxon>50 kb inversion clade</taxon>
        <taxon>dalbergioids sensu lato</taxon>
        <taxon>Dalbergieae</taxon>
        <taxon>Pterocarpus clade</taxon>
        <taxon>Arachis</taxon>
    </lineage>
</organism>
<dbReference type="AlphaFoldDB" id="A0A445DI40"/>
<feature type="compositionally biased region" description="Acidic residues" evidence="1">
    <location>
        <begin position="13"/>
        <end position="33"/>
    </location>
</feature>
<reference evidence="2 3" key="1">
    <citation type="submission" date="2019-01" db="EMBL/GenBank/DDBJ databases">
        <title>Sequencing of cultivated peanut Arachis hypogaea provides insights into genome evolution and oil improvement.</title>
        <authorList>
            <person name="Chen X."/>
        </authorList>
    </citation>
    <scope>NUCLEOTIDE SEQUENCE [LARGE SCALE GENOMIC DNA]</scope>
    <source>
        <strain evidence="3">cv. Fuhuasheng</strain>
        <tissue evidence="2">Leaves</tissue>
    </source>
</reference>
<feature type="region of interest" description="Disordered" evidence="1">
    <location>
        <begin position="1"/>
        <end position="39"/>
    </location>
</feature>
<dbReference type="EMBL" id="SDMP01000004">
    <property type="protein sequence ID" value="RYR62877.1"/>
    <property type="molecule type" value="Genomic_DNA"/>
</dbReference>
<proteinExistence type="predicted"/>
<keyword evidence="3" id="KW-1185">Reference proteome</keyword>
<sequence length="157" mass="18211">MVKGPDFVYETDSKDEEESMEETSESEEESEFEYSEREYEVPGTENWRAGRELPRRKIVWEFNALAGSESNTPIEGVEEEDCVVRMGMSEKRVEREKRNFLTGSQWRKEKGKMVVGSNDNHDSQDSVSRVPETSPDVYRSMRRNIANDNRGSAKNEK</sequence>
<comment type="caution">
    <text evidence="2">The sequence shown here is derived from an EMBL/GenBank/DDBJ whole genome shotgun (WGS) entry which is preliminary data.</text>
</comment>
<accession>A0A445DI40</accession>
<gene>
    <name evidence="2" type="ORF">Ahy_A04g020632</name>
</gene>
<dbReference type="Proteomes" id="UP000289738">
    <property type="component" value="Chromosome A04"/>
</dbReference>
<name>A0A445DI40_ARAHY</name>
<protein>
    <submittedName>
        <fullName evidence="2">Uncharacterized protein</fullName>
    </submittedName>
</protein>